<evidence type="ECO:0000256" key="3">
    <source>
        <dbReference type="ARBA" id="ARBA00022776"/>
    </source>
</evidence>
<dbReference type="GO" id="GO:0007064">
    <property type="term" value="P:mitotic sister chromatid cohesion"/>
    <property type="evidence" value="ECO:0007669"/>
    <property type="project" value="InterPro"/>
</dbReference>
<evidence type="ECO:0000256" key="5">
    <source>
        <dbReference type="ARBA" id="ARBA00023306"/>
    </source>
</evidence>
<dbReference type="InterPro" id="IPR016024">
    <property type="entry name" value="ARM-type_fold"/>
</dbReference>
<evidence type="ECO:0000313" key="7">
    <source>
        <dbReference type="Proteomes" id="UP000824469"/>
    </source>
</evidence>
<dbReference type="GO" id="GO:0000785">
    <property type="term" value="C:chromatin"/>
    <property type="evidence" value="ECO:0007669"/>
    <property type="project" value="TreeGrafter"/>
</dbReference>
<gene>
    <name evidence="6" type="ORF">KI387_038598</name>
</gene>
<comment type="caution">
    <text evidence="6">The sequence shown here is derived from an EMBL/GenBank/DDBJ whole genome shotgun (WGS) entry which is preliminary data.</text>
</comment>
<dbReference type="PANTHER" id="PTHR12663:SF0">
    <property type="entry name" value="PRECOCIOUS DISSOCIATION OF SISTERS 5, ISOFORM A"/>
    <property type="match status" value="1"/>
</dbReference>
<evidence type="ECO:0000256" key="4">
    <source>
        <dbReference type="ARBA" id="ARBA00023242"/>
    </source>
</evidence>
<dbReference type="SUPFAM" id="SSF48371">
    <property type="entry name" value="ARM repeat"/>
    <property type="match status" value="1"/>
</dbReference>
<dbReference type="PANTHER" id="PTHR12663">
    <property type="entry name" value="ANDROGEN INDUCED INHIBITOR OF PROLIFERATION AS3 / PDS5-RELATED"/>
    <property type="match status" value="1"/>
</dbReference>
<dbReference type="GO" id="GO:0005634">
    <property type="term" value="C:nucleus"/>
    <property type="evidence" value="ECO:0007669"/>
    <property type="project" value="UniProtKB-SubCell"/>
</dbReference>
<dbReference type="GO" id="GO:0035825">
    <property type="term" value="P:homologous recombination"/>
    <property type="evidence" value="ECO:0007669"/>
    <property type="project" value="UniProtKB-ARBA"/>
</dbReference>
<name>A0AA38C831_TAXCH</name>
<comment type="subcellular location">
    <subcellularLocation>
        <location evidence="1">Nucleus</location>
    </subcellularLocation>
</comment>
<dbReference type="GO" id="GO:0006281">
    <property type="term" value="P:DNA repair"/>
    <property type="evidence" value="ECO:0007669"/>
    <property type="project" value="TreeGrafter"/>
</dbReference>
<proteinExistence type="predicted"/>
<evidence type="ECO:0000256" key="1">
    <source>
        <dbReference type="ARBA" id="ARBA00004123"/>
    </source>
</evidence>
<dbReference type="AlphaFoldDB" id="A0AA38C831"/>
<sequence length="501" mass="56475">MDLASDGGLRAKLYKLGKRLKRPSFLKSVLLNTLEEIASCLCLIEQSDYGSMSPILDSLVMQLAWHELLDHEDGEIRIMVITCISEVMRIAAPNLLYSDAIVEDIFEVMVGSFQDLWDLTSPCFGKRVSILNTMAKVRSCVIMMDLECNDLVSHMFEVFLDVVHGDHTQEVLVPMQTITSLVLNEYEKPPPQLLSLLGEELSQEASCVAHTLAKGDLEQCSSKVKTMILQGMSSLVFNDTLLASNDYMGLNMCQKKSDLTQEEVKEEEPLDGGKNSLLMREVSLLSFDHMHVDKMVMGEKSKERKKSDLQACMDKQNEGSQEVIHGHSFVVTNTTWIGNECKDEGMNDRKEEETFLSTLDLSQLADPYGTAVHMQQKIVKGQQQRSLLSDQTQALKEQPRVDLNMALKGSISPYLPPHKRQPHNNYIEVINYSKFDLASTNDEVVDEHVHDKKEKSDLKESIHLHHEPFEGQEGSMSLMVTPSHFLHDMSIGEGEKRGLDE</sequence>
<keyword evidence="3" id="KW-0498">Mitosis</keyword>
<dbReference type="GO" id="GO:0051301">
    <property type="term" value="P:cell division"/>
    <property type="evidence" value="ECO:0007669"/>
    <property type="project" value="UniProtKB-KW"/>
</dbReference>
<organism evidence="6 7">
    <name type="scientific">Taxus chinensis</name>
    <name type="common">Chinese yew</name>
    <name type="synonym">Taxus wallichiana var. chinensis</name>
    <dbReference type="NCBI Taxonomy" id="29808"/>
    <lineage>
        <taxon>Eukaryota</taxon>
        <taxon>Viridiplantae</taxon>
        <taxon>Streptophyta</taxon>
        <taxon>Embryophyta</taxon>
        <taxon>Tracheophyta</taxon>
        <taxon>Spermatophyta</taxon>
        <taxon>Pinopsida</taxon>
        <taxon>Pinidae</taxon>
        <taxon>Conifers II</taxon>
        <taxon>Cupressales</taxon>
        <taxon>Taxaceae</taxon>
        <taxon>Taxus</taxon>
    </lineage>
</organism>
<accession>A0AA38C831</accession>
<reference evidence="6 7" key="1">
    <citation type="journal article" date="2021" name="Nat. Plants">
        <title>The Taxus genome provides insights into paclitaxel biosynthesis.</title>
        <authorList>
            <person name="Xiong X."/>
            <person name="Gou J."/>
            <person name="Liao Q."/>
            <person name="Li Y."/>
            <person name="Zhou Q."/>
            <person name="Bi G."/>
            <person name="Li C."/>
            <person name="Du R."/>
            <person name="Wang X."/>
            <person name="Sun T."/>
            <person name="Guo L."/>
            <person name="Liang H."/>
            <person name="Lu P."/>
            <person name="Wu Y."/>
            <person name="Zhang Z."/>
            <person name="Ro D.K."/>
            <person name="Shang Y."/>
            <person name="Huang S."/>
            <person name="Yan J."/>
        </authorList>
    </citation>
    <scope>NUCLEOTIDE SEQUENCE [LARGE SCALE GENOMIC DNA]</scope>
    <source>
        <strain evidence="6">Ta-2019</strain>
    </source>
</reference>
<keyword evidence="5" id="KW-0131">Cell cycle</keyword>
<evidence type="ECO:0000313" key="6">
    <source>
        <dbReference type="EMBL" id="KAH9295010.1"/>
    </source>
</evidence>
<dbReference type="EMBL" id="JAHRHJ020000011">
    <property type="protein sequence ID" value="KAH9295010.1"/>
    <property type="molecule type" value="Genomic_DNA"/>
</dbReference>
<keyword evidence="2" id="KW-0132">Cell division</keyword>
<dbReference type="Pfam" id="PF20168">
    <property type="entry name" value="PDS5"/>
    <property type="match status" value="1"/>
</dbReference>
<keyword evidence="4" id="KW-0539">Nucleus</keyword>
<dbReference type="InterPro" id="IPR039776">
    <property type="entry name" value="Pds5"/>
</dbReference>
<dbReference type="Proteomes" id="UP000824469">
    <property type="component" value="Unassembled WGS sequence"/>
</dbReference>
<evidence type="ECO:0000256" key="2">
    <source>
        <dbReference type="ARBA" id="ARBA00022618"/>
    </source>
</evidence>
<keyword evidence="7" id="KW-1185">Reference proteome</keyword>
<protein>
    <submittedName>
        <fullName evidence="6">Uncharacterized protein</fullName>
    </submittedName>
</protein>